<evidence type="ECO:0000256" key="2">
    <source>
        <dbReference type="ARBA" id="ARBA00022692"/>
    </source>
</evidence>
<dbReference type="Pfam" id="PF01925">
    <property type="entry name" value="TauE"/>
    <property type="match status" value="1"/>
</dbReference>
<keyword evidence="5" id="KW-1003">Cell membrane</keyword>
<organism evidence="6 7">
    <name type="scientific">Sphingobium vermicomposti</name>
    <dbReference type="NCBI Taxonomy" id="529005"/>
    <lineage>
        <taxon>Bacteria</taxon>
        <taxon>Pseudomonadati</taxon>
        <taxon>Pseudomonadota</taxon>
        <taxon>Alphaproteobacteria</taxon>
        <taxon>Sphingomonadales</taxon>
        <taxon>Sphingomonadaceae</taxon>
        <taxon>Sphingobium</taxon>
    </lineage>
</organism>
<reference evidence="6 7" key="1">
    <citation type="submission" date="2020-03" db="EMBL/GenBank/DDBJ databases">
        <title>Genomic Encyclopedia of Type Strains, Phase IV (KMG-IV): sequencing the most valuable type-strain genomes for metagenomic binning, comparative biology and taxonomic classification.</title>
        <authorList>
            <person name="Goeker M."/>
        </authorList>
    </citation>
    <scope>NUCLEOTIDE SEQUENCE [LARGE SCALE GENOMIC DNA]</scope>
    <source>
        <strain evidence="6 7">DSM 21299</strain>
    </source>
</reference>
<dbReference type="InterPro" id="IPR002781">
    <property type="entry name" value="TM_pro_TauE-like"/>
</dbReference>
<sequence length="265" mass="26025">MGTSQVLTALGAGAVIGLVLGLVGGGGSILAVPLLVYGVGVQSTHAAIGTAAVAVAANAATGLIGHAREGTVKWPCAIVFALAGVIGAAAGAEFGMAMDGGRLLTLFGILMIGVGLSMLRPRRAAEAPDVHLSRSTASTLLPKLLPIGFAVGLAAGFFGIGGGFLIVPGLIAATAMPLRNAVGTSLVVVMALGITTATSYSFSGFVDWRLVALMIVGGIGGAALGLALGRRLAMRKQLLERVFGVAVVAVGVYIASQALIGAAGA</sequence>
<evidence type="ECO:0000256" key="5">
    <source>
        <dbReference type="RuleBase" id="RU363041"/>
    </source>
</evidence>
<dbReference type="InterPro" id="IPR051598">
    <property type="entry name" value="TSUP/Inactive_protease-like"/>
</dbReference>
<evidence type="ECO:0000313" key="6">
    <source>
        <dbReference type="EMBL" id="NIJ15418.1"/>
    </source>
</evidence>
<feature type="transmembrane region" description="Helical" evidence="5">
    <location>
        <begin position="147"/>
        <end position="171"/>
    </location>
</feature>
<comment type="subcellular location">
    <subcellularLocation>
        <location evidence="5">Cell membrane</location>
        <topology evidence="5">Multi-pass membrane protein</topology>
    </subcellularLocation>
    <subcellularLocation>
        <location evidence="1">Membrane</location>
        <topology evidence="1">Multi-pass membrane protein</topology>
    </subcellularLocation>
</comment>
<protein>
    <recommendedName>
        <fullName evidence="5">Probable membrane transporter protein</fullName>
    </recommendedName>
</protein>
<dbReference type="Proteomes" id="UP000576821">
    <property type="component" value="Unassembled WGS sequence"/>
</dbReference>
<keyword evidence="2 5" id="KW-0812">Transmembrane</keyword>
<feature type="transmembrane region" description="Helical" evidence="5">
    <location>
        <begin position="46"/>
        <end position="66"/>
    </location>
</feature>
<evidence type="ECO:0000256" key="3">
    <source>
        <dbReference type="ARBA" id="ARBA00022989"/>
    </source>
</evidence>
<dbReference type="PANTHER" id="PTHR43701">
    <property type="entry name" value="MEMBRANE TRANSPORTER PROTEIN MJ0441-RELATED"/>
    <property type="match status" value="1"/>
</dbReference>
<accession>A0A846M2X7</accession>
<keyword evidence="4 5" id="KW-0472">Membrane</keyword>
<dbReference type="GO" id="GO:0005886">
    <property type="term" value="C:plasma membrane"/>
    <property type="evidence" value="ECO:0007669"/>
    <property type="project" value="UniProtKB-SubCell"/>
</dbReference>
<feature type="transmembrane region" description="Helical" evidence="5">
    <location>
        <begin position="72"/>
        <end position="91"/>
    </location>
</feature>
<feature type="transmembrane region" description="Helical" evidence="5">
    <location>
        <begin position="183"/>
        <end position="202"/>
    </location>
</feature>
<evidence type="ECO:0000256" key="4">
    <source>
        <dbReference type="ARBA" id="ARBA00023136"/>
    </source>
</evidence>
<evidence type="ECO:0000256" key="1">
    <source>
        <dbReference type="ARBA" id="ARBA00004141"/>
    </source>
</evidence>
<comment type="caution">
    <text evidence="6">The sequence shown here is derived from an EMBL/GenBank/DDBJ whole genome shotgun (WGS) entry which is preliminary data.</text>
</comment>
<evidence type="ECO:0000313" key="7">
    <source>
        <dbReference type="Proteomes" id="UP000576821"/>
    </source>
</evidence>
<feature type="transmembrane region" description="Helical" evidence="5">
    <location>
        <begin position="6"/>
        <end position="39"/>
    </location>
</feature>
<feature type="transmembrane region" description="Helical" evidence="5">
    <location>
        <begin position="208"/>
        <end position="229"/>
    </location>
</feature>
<dbReference type="AlphaFoldDB" id="A0A846M2X7"/>
<dbReference type="RefSeq" id="WP_167302661.1">
    <property type="nucleotide sequence ID" value="NZ_JAASQR010000001.1"/>
</dbReference>
<gene>
    <name evidence="6" type="ORF">FHS54_000367</name>
</gene>
<dbReference type="PANTHER" id="PTHR43701:SF2">
    <property type="entry name" value="MEMBRANE TRANSPORTER PROTEIN YJNA-RELATED"/>
    <property type="match status" value="1"/>
</dbReference>
<keyword evidence="7" id="KW-1185">Reference proteome</keyword>
<dbReference type="EMBL" id="JAASQR010000001">
    <property type="protein sequence ID" value="NIJ15418.1"/>
    <property type="molecule type" value="Genomic_DNA"/>
</dbReference>
<keyword evidence="3 5" id="KW-1133">Transmembrane helix</keyword>
<comment type="similarity">
    <text evidence="5">Belongs to the 4-toluene sulfonate uptake permease (TSUP) (TC 2.A.102) family.</text>
</comment>
<proteinExistence type="inferred from homology"/>
<name>A0A846M2X7_9SPHN</name>
<feature type="transmembrane region" description="Helical" evidence="5">
    <location>
        <begin position="241"/>
        <end position="263"/>
    </location>
</feature>